<feature type="domain" description="FecR protein" evidence="2">
    <location>
        <begin position="161"/>
        <end position="254"/>
    </location>
</feature>
<dbReference type="Proteomes" id="UP000576368">
    <property type="component" value="Unassembled WGS sequence"/>
</dbReference>
<evidence type="ECO:0000256" key="1">
    <source>
        <dbReference type="SAM" id="Phobius"/>
    </source>
</evidence>
<dbReference type="GeneID" id="86893169"/>
<accession>A0A7X6BIF7</accession>
<reference evidence="4 6" key="2">
    <citation type="submission" date="2020-03" db="EMBL/GenBank/DDBJ databases">
        <title>Genomic Encyclopedia of Type Strains, Phase IV (KMG-IV): sequencing the most valuable type-strain genomes for metagenomic binning, comparative biology and taxonomic classification.</title>
        <authorList>
            <person name="Goeker M."/>
        </authorList>
    </citation>
    <scope>NUCLEOTIDE SEQUENCE [LARGE SCALE GENOMIC DNA]</scope>
    <source>
        <strain evidence="4 6">DSM 105722</strain>
    </source>
</reference>
<evidence type="ECO:0000313" key="5">
    <source>
        <dbReference type="EMBL" id="WOF13986.1"/>
    </source>
</evidence>
<dbReference type="PANTHER" id="PTHR30273">
    <property type="entry name" value="PERIPLASMIC SIGNAL SENSOR AND SIGMA FACTOR ACTIVATOR FECR-RELATED"/>
    <property type="match status" value="1"/>
</dbReference>
<dbReference type="PIRSF" id="PIRSF018266">
    <property type="entry name" value="FecR"/>
    <property type="match status" value="1"/>
</dbReference>
<dbReference type="Gene3D" id="2.60.120.1440">
    <property type="match status" value="1"/>
</dbReference>
<keyword evidence="7" id="KW-1185">Reference proteome</keyword>
<evidence type="ECO:0000313" key="6">
    <source>
        <dbReference type="Proteomes" id="UP000576368"/>
    </source>
</evidence>
<feature type="transmembrane region" description="Helical" evidence="1">
    <location>
        <begin position="67"/>
        <end position="88"/>
    </location>
</feature>
<dbReference type="InterPro" id="IPR006860">
    <property type="entry name" value="FecR"/>
</dbReference>
<organism evidence="4 6">
    <name type="scientific">Butyricimonas paravirosa</name>
    <dbReference type="NCBI Taxonomy" id="1472417"/>
    <lineage>
        <taxon>Bacteria</taxon>
        <taxon>Pseudomonadati</taxon>
        <taxon>Bacteroidota</taxon>
        <taxon>Bacteroidia</taxon>
        <taxon>Bacteroidales</taxon>
        <taxon>Odoribacteraceae</taxon>
        <taxon>Butyricimonas</taxon>
    </lineage>
</organism>
<dbReference type="Pfam" id="PF16344">
    <property type="entry name" value="FecR_C"/>
    <property type="match status" value="1"/>
</dbReference>
<keyword evidence="1" id="KW-0812">Transmembrane</keyword>
<evidence type="ECO:0000259" key="3">
    <source>
        <dbReference type="Pfam" id="PF16344"/>
    </source>
</evidence>
<keyword evidence="1" id="KW-1133">Transmembrane helix</keyword>
<evidence type="ECO:0000259" key="2">
    <source>
        <dbReference type="Pfam" id="PF04773"/>
    </source>
</evidence>
<dbReference type="EMBL" id="JAATLI010000002">
    <property type="protein sequence ID" value="NJC16916.1"/>
    <property type="molecule type" value="Genomic_DNA"/>
</dbReference>
<sequence>MGVDEIYDLLKKYRENTCTPEERERIVRWYRQQDDEVEQLPEIPRKKLEQLWYSIERKMRGRERSLFFSYAAMLIIMFSVGGGIFYLAKEKRGNHPVETVHQDLLPAKGVVMLQLSDGRSIPLTGTAIIKERGGQVIENDSAKVLDYTGVREKEVEPVYNKITVPTGGEYLVLLSDGSRVRLNSCSSLRYPVVFTGENRTVELEGEAYFEVEKSVHPFFVKTSNVNVRVTGTTFNVSDYADDSRVTTTLVEGQVVVNKRDQEEIYVLEPGLTFKYKKDNGKIKIKAEDPELYVSWMRGKFKFENMRLEDIVCKLNRWYDCNVEYADDTLRDLRFSGAAEKDRPASYLLEMIETVTDVKFDVSGKKIRISHK</sequence>
<dbReference type="Proteomes" id="UP001302374">
    <property type="component" value="Chromosome"/>
</dbReference>
<gene>
    <name evidence="5" type="ORF">F1644_17700</name>
    <name evidence="4" type="ORF">GGR15_000521</name>
</gene>
<evidence type="ECO:0000313" key="4">
    <source>
        <dbReference type="EMBL" id="NJC16916.1"/>
    </source>
</evidence>
<dbReference type="InterPro" id="IPR012373">
    <property type="entry name" value="Ferrdict_sens_TM"/>
</dbReference>
<dbReference type="RefSeq" id="WP_118304398.1">
    <property type="nucleotide sequence ID" value="NZ_BMPA01000002.1"/>
</dbReference>
<dbReference type="PANTHER" id="PTHR30273:SF2">
    <property type="entry name" value="PROTEIN FECR"/>
    <property type="match status" value="1"/>
</dbReference>
<dbReference type="Pfam" id="PF04773">
    <property type="entry name" value="FecR"/>
    <property type="match status" value="1"/>
</dbReference>
<dbReference type="Gene3D" id="3.55.50.30">
    <property type="match status" value="1"/>
</dbReference>
<name>A0A7X6BIF7_9BACT</name>
<keyword evidence="1" id="KW-0472">Membrane</keyword>
<dbReference type="GO" id="GO:0016989">
    <property type="term" value="F:sigma factor antagonist activity"/>
    <property type="evidence" value="ECO:0007669"/>
    <property type="project" value="TreeGrafter"/>
</dbReference>
<dbReference type="EMBL" id="CP043839">
    <property type="protein sequence ID" value="WOF13986.1"/>
    <property type="molecule type" value="Genomic_DNA"/>
</dbReference>
<reference evidence="5 7" key="1">
    <citation type="submission" date="2019-09" db="EMBL/GenBank/DDBJ databases">
        <title>Butyricimonas paravirosa DSM 105722 (=214-4 = JCM 18677 = CCUG 65563).</title>
        <authorList>
            <person name="Le Roy T."/>
            <person name="Cani P.D."/>
        </authorList>
    </citation>
    <scope>NUCLEOTIDE SEQUENCE [LARGE SCALE GENOMIC DNA]</scope>
    <source>
        <strain evidence="5 7">DSM 105722</strain>
    </source>
</reference>
<proteinExistence type="predicted"/>
<protein>
    <submittedName>
        <fullName evidence="5">DUF4974 domain-containing protein</fullName>
    </submittedName>
</protein>
<dbReference type="AlphaFoldDB" id="A0A7X6BIF7"/>
<feature type="domain" description="Protein FecR C-terminal" evidence="3">
    <location>
        <begin position="299"/>
        <end position="368"/>
    </location>
</feature>
<evidence type="ECO:0000313" key="7">
    <source>
        <dbReference type="Proteomes" id="UP001302374"/>
    </source>
</evidence>
<dbReference type="InterPro" id="IPR032508">
    <property type="entry name" value="FecR_C"/>
</dbReference>